<feature type="binding site" evidence="10">
    <location>
        <position position="88"/>
    </location>
    <ligand>
        <name>substrate</name>
    </ligand>
</feature>
<evidence type="ECO:0000256" key="6">
    <source>
        <dbReference type="ARBA" id="ARBA00022777"/>
    </source>
</evidence>
<keyword evidence="4" id="KW-0808">Transferase</keyword>
<dbReference type="PANTHER" id="PTHR43654:SF1">
    <property type="entry name" value="ISOPENTENYL PHOSPHATE KINASE"/>
    <property type="match status" value="1"/>
</dbReference>
<evidence type="ECO:0000313" key="13">
    <source>
        <dbReference type="EMBL" id="KAH7277502.1"/>
    </source>
</evidence>
<dbReference type="GO" id="GO:0005524">
    <property type="term" value="F:ATP binding"/>
    <property type="evidence" value="ECO:0007669"/>
    <property type="project" value="UniProtKB-KW"/>
</dbReference>
<dbReference type="Gene3D" id="3.40.1160.10">
    <property type="entry name" value="Acetylglutamate kinase-like"/>
    <property type="match status" value="1"/>
</dbReference>
<feature type="binding site" evidence="10">
    <location>
        <position position="93"/>
    </location>
    <ligand>
        <name>substrate</name>
    </ligand>
</feature>
<evidence type="ECO:0000259" key="12">
    <source>
        <dbReference type="Pfam" id="PF00696"/>
    </source>
</evidence>
<sequence>MEGAQDHSIRCIVKLGGAAITRKHELECVDEEKLSITCRQLRQSMSLNCSLPVSMDWSRDIEAPNPPEPLDLQGKNVDTERFIIVHGAGSFGHFQASRSNVHKGGLETALGKAGFVATRISVTRLNHIIVRALASEGIPAVGVSPFCAGWSTRSRALEQHNVSMVKEILDSKLIPVLHGDAVFDSTQGCTILSGDVVLRKLAQDLKPLHAVFLTDVPGVYDRPPSDKDAVLLEEIEVHRDGSWIITRPGSLSLKTGVETEAAAHDTTGGMATKISEAAIIAMSGVDVFIVEAGTPHALEAFRSSSRYELSNAWIGTIVRAVS</sequence>
<keyword evidence="5 10" id="KW-0547">Nucleotide-binding</keyword>
<dbReference type="Pfam" id="PF00696">
    <property type="entry name" value="AA_kinase"/>
    <property type="match status" value="1"/>
</dbReference>
<evidence type="ECO:0000256" key="8">
    <source>
        <dbReference type="ARBA" id="ARBA00023229"/>
    </source>
</evidence>
<dbReference type="OrthoDB" id="1934954at2759"/>
<dbReference type="PIRSF" id="PIRSF016496">
    <property type="entry name" value="Kin_FomA"/>
    <property type="match status" value="1"/>
</dbReference>
<dbReference type="CDD" id="cd04241">
    <property type="entry name" value="AAK_FomA-like"/>
    <property type="match status" value="1"/>
</dbReference>
<evidence type="ECO:0000256" key="7">
    <source>
        <dbReference type="ARBA" id="ARBA00022840"/>
    </source>
</evidence>
<dbReference type="GO" id="GO:0005829">
    <property type="term" value="C:cytosol"/>
    <property type="evidence" value="ECO:0007669"/>
    <property type="project" value="TreeGrafter"/>
</dbReference>
<feature type="domain" description="Aspartate/glutamate/uridylate kinase" evidence="12">
    <location>
        <begin position="79"/>
        <end position="290"/>
    </location>
</feature>
<dbReference type="OMA" id="SIRCIVK"/>
<feature type="site" description="Transition state stabilizer" evidence="11">
    <location>
        <position position="23"/>
    </location>
</feature>
<evidence type="ECO:0000256" key="4">
    <source>
        <dbReference type="ARBA" id="ARBA00022679"/>
    </source>
</evidence>
<dbReference type="AlphaFoldDB" id="A0A8T2Q0X0"/>
<keyword evidence="6" id="KW-0418">Kinase</keyword>
<evidence type="ECO:0000256" key="3">
    <source>
        <dbReference type="ARBA" id="ARBA00017267"/>
    </source>
</evidence>
<feature type="binding site" evidence="10">
    <location>
        <position position="269"/>
    </location>
    <ligand>
        <name>ATP</name>
        <dbReference type="ChEBI" id="CHEBI:30616"/>
    </ligand>
</feature>
<dbReference type="InterPro" id="IPR001048">
    <property type="entry name" value="Asp/Glu/Uridylate_kinase"/>
</dbReference>
<accession>A0A8T2Q0X0</accession>
<evidence type="ECO:0000256" key="5">
    <source>
        <dbReference type="ARBA" id="ARBA00022741"/>
    </source>
</evidence>
<dbReference type="GO" id="GO:0016301">
    <property type="term" value="F:kinase activity"/>
    <property type="evidence" value="ECO:0007669"/>
    <property type="project" value="UniProtKB-KW"/>
</dbReference>
<dbReference type="NCBIfam" id="NF040647">
    <property type="entry name" value="IPPK_Arch"/>
    <property type="match status" value="1"/>
</dbReference>
<comment type="similarity">
    <text evidence="1">Belongs to the isopentenyl phosphate kinase family.</text>
</comment>
<gene>
    <name evidence="13" type="ORF">KP509_39G054500</name>
</gene>
<proteinExistence type="inferred from homology"/>
<feature type="binding site" evidence="10">
    <location>
        <position position="89"/>
    </location>
    <ligand>
        <name>ATP</name>
        <dbReference type="ChEBI" id="CHEBI:30616"/>
    </ligand>
</feature>
<feature type="binding site" evidence="10">
    <location>
        <position position="194"/>
    </location>
    <ligand>
        <name>substrate</name>
    </ligand>
</feature>
<feature type="binding site" evidence="10">
    <location>
        <position position="215"/>
    </location>
    <ligand>
        <name>ATP</name>
        <dbReference type="ChEBI" id="CHEBI:30616"/>
    </ligand>
</feature>
<name>A0A8T2Q0X0_CERRI</name>
<dbReference type="SUPFAM" id="SSF53633">
    <property type="entry name" value="Carbamate kinase-like"/>
    <property type="match status" value="1"/>
</dbReference>
<feature type="binding site" evidence="10">
    <location>
        <position position="273"/>
    </location>
    <ligand>
        <name>ATP</name>
        <dbReference type="ChEBI" id="CHEBI:30616"/>
    </ligand>
</feature>
<comment type="catalytic activity">
    <reaction evidence="9">
        <text>isopentenyl phosphate + ATP = isopentenyl diphosphate + ADP</text>
        <dbReference type="Rhea" id="RHEA:33963"/>
        <dbReference type="ChEBI" id="CHEBI:30616"/>
        <dbReference type="ChEBI" id="CHEBI:65078"/>
        <dbReference type="ChEBI" id="CHEBI:128769"/>
        <dbReference type="ChEBI" id="CHEBI:456216"/>
        <dbReference type="EC" id="2.7.4.26"/>
    </reaction>
</comment>
<dbReference type="GO" id="GO:0102043">
    <property type="term" value="F:isopentenyl phosphate kinase activity"/>
    <property type="evidence" value="ECO:0007669"/>
    <property type="project" value="UniProtKB-EC"/>
</dbReference>
<keyword evidence="7 10" id="KW-0067">ATP-binding</keyword>
<keyword evidence="8" id="KW-0414">Isoprene biosynthesis</keyword>
<reference evidence="13" key="1">
    <citation type="submission" date="2021-08" db="EMBL/GenBank/DDBJ databases">
        <title>WGS assembly of Ceratopteris richardii.</title>
        <authorList>
            <person name="Marchant D.B."/>
            <person name="Chen G."/>
            <person name="Jenkins J."/>
            <person name="Shu S."/>
            <person name="Leebens-Mack J."/>
            <person name="Grimwood J."/>
            <person name="Schmutz J."/>
            <person name="Soltis P."/>
            <person name="Soltis D."/>
            <person name="Chen Z.-H."/>
        </authorList>
    </citation>
    <scope>NUCLEOTIDE SEQUENCE</scope>
    <source>
        <strain evidence="13">Whitten #5841</strain>
        <tissue evidence="13">Leaf</tissue>
    </source>
</reference>
<evidence type="ECO:0000256" key="11">
    <source>
        <dbReference type="PIRSR" id="PIRSR016496-2"/>
    </source>
</evidence>
<protein>
    <recommendedName>
        <fullName evidence="3">Isopentenyl phosphate kinase</fullName>
        <ecNumber evidence="2">2.7.4.26</ecNumber>
    </recommendedName>
</protein>
<evidence type="ECO:0000256" key="1">
    <source>
        <dbReference type="ARBA" id="ARBA00010540"/>
    </source>
</evidence>
<dbReference type="Proteomes" id="UP000825935">
    <property type="component" value="Chromosome 39"/>
</dbReference>
<dbReference type="GO" id="GO:0016114">
    <property type="term" value="P:terpenoid biosynthetic process"/>
    <property type="evidence" value="ECO:0007669"/>
    <property type="project" value="TreeGrafter"/>
</dbReference>
<evidence type="ECO:0000256" key="2">
    <source>
        <dbReference type="ARBA" id="ARBA00012908"/>
    </source>
</evidence>
<evidence type="ECO:0000256" key="10">
    <source>
        <dbReference type="PIRSR" id="PIRSR016496-1"/>
    </source>
</evidence>
<dbReference type="InterPro" id="IPR036393">
    <property type="entry name" value="AceGlu_kinase-like_sf"/>
</dbReference>
<organism evidence="13 14">
    <name type="scientific">Ceratopteris richardii</name>
    <name type="common">Triangle waterfern</name>
    <dbReference type="NCBI Taxonomy" id="49495"/>
    <lineage>
        <taxon>Eukaryota</taxon>
        <taxon>Viridiplantae</taxon>
        <taxon>Streptophyta</taxon>
        <taxon>Embryophyta</taxon>
        <taxon>Tracheophyta</taxon>
        <taxon>Polypodiopsida</taxon>
        <taxon>Polypodiidae</taxon>
        <taxon>Polypodiales</taxon>
        <taxon>Pteridineae</taxon>
        <taxon>Pteridaceae</taxon>
        <taxon>Parkerioideae</taxon>
        <taxon>Ceratopteris</taxon>
    </lineage>
</organism>
<dbReference type="EC" id="2.7.4.26" evidence="2"/>
<evidence type="ECO:0000256" key="9">
    <source>
        <dbReference type="ARBA" id="ARBA00049063"/>
    </source>
</evidence>
<keyword evidence="14" id="KW-1185">Reference proteome</keyword>
<dbReference type="EMBL" id="CM035444">
    <property type="protein sequence ID" value="KAH7277502.1"/>
    <property type="molecule type" value="Genomic_DNA"/>
</dbReference>
<dbReference type="InterPro" id="IPR024192">
    <property type="entry name" value="Fosfomycin_R_FomA-type"/>
</dbReference>
<dbReference type="PANTHER" id="PTHR43654">
    <property type="entry name" value="GLUTAMATE 5-KINASE"/>
    <property type="match status" value="1"/>
</dbReference>
<comment type="caution">
    <text evidence="13">The sequence shown here is derived from an EMBL/GenBank/DDBJ whole genome shotgun (WGS) entry which is preliminary data.</text>
</comment>
<evidence type="ECO:0000313" key="14">
    <source>
        <dbReference type="Proteomes" id="UP000825935"/>
    </source>
</evidence>